<proteinExistence type="predicted"/>
<sequence length="266" mass="27538">MTTITTHFLERPGVRLRYEVRGSGPLLVVTGAPMAAADFAALADALAADHTVVTHDPRGISGSVLDDPAEDSTPELRADDLAAILDALGAESADVFGSSGGAVTGLSLVERHPSRVRTLVAHEPPCVELLPEAAEQRAVVDDIIETFHRDGLGAAFGKFMANAGFDQPAGPPGEPSEQAMADGARFLAHELRGTTRYVPDVAALKAAPCRIVVGVGAESGRLLTYRTSAALAGLLGTEPVEFPGDHGGFLGEAEEFAGVLRKVLAG</sequence>
<dbReference type="InterPro" id="IPR029058">
    <property type="entry name" value="AB_hydrolase_fold"/>
</dbReference>
<organism evidence="2 3">
    <name type="scientific">Nonomuraea aridisoli</name>
    <dbReference type="NCBI Taxonomy" id="2070368"/>
    <lineage>
        <taxon>Bacteria</taxon>
        <taxon>Bacillati</taxon>
        <taxon>Actinomycetota</taxon>
        <taxon>Actinomycetes</taxon>
        <taxon>Streptosporangiales</taxon>
        <taxon>Streptosporangiaceae</taxon>
        <taxon>Nonomuraea</taxon>
    </lineage>
</organism>
<keyword evidence="3" id="KW-1185">Reference proteome</keyword>
<dbReference type="EMBL" id="POUD01000014">
    <property type="protein sequence ID" value="PZG21752.1"/>
    <property type="molecule type" value="Genomic_DNA"/>
</dbReference>
<reference evidence="2 3" key="1">
    <citation type="submission" date="2018-01" db="EMBL/GenBank/DDBJ databases">
        <title>Draft genome sequence of Nonomuraea sp. KC333.</title>
        <authorList>
            <person name="Sahin N."/>
            <person name="Saygin H."/>
            <person name="Ay H."/>
        </authorList>
    </citation>
    <scope>NUCLEOTIDE SEQUENCE [LARGE SCALE GENOMIC DNA]</scope>
    <source>
        <strain evidence="2 3">KC333</strain>
    </source>
</reference>
<dbReference type="Gene3D" id="3.40.50.1820">
    <property type="entry name" value="alpha/beta hydrolase"/>
    <property type="match status" value="1"/>
</dbReference>
<comment type="caution">
    <text evidence="2">The sequence shown here is derived from an EMBL/GenBank/DDBJ whole genome shotgun (WGS) entry which is preliminary data.</text>
</comment>
<dbReference type="GO" id="GO:0046503">
    <property type="term" value="P:glycerolipid catabolic process"/>
    <property type="evidence" value="ECO:0007669"/>
    <property type="project" value="TreeGrafter"/>
</dbReference>
<accession>A0A2W2EC42</accession>
<keyword evidence="2" id="KW-0378">Hydrolase</keyword>
<dbReference type="SUPFAM" id="SSF53474">
    <property type="entry name" value="alpha/beta-Hydrolases"/>
    <property type="match status" value="1"/>
</dbReference>
<evidence type="ECO:0000313" key="3">
    <source>
        <dbReference type="Proteomes" id="UP000249304"/>
    </source>
</evidence>
<protein>
    <submittedName>
        <fullName evidence="2">Alpha/beta hydrolase</fullName>
    </submittedName>
</protein>
<gene>
    <name evidence="2" type="ORF">C1J01_05740</name>
</gene>
<dbReference type="GO" id="GO:0004806">
    <property type="term" value="F:triacylglycerol lipase activity"/>
    <property type="evidence" value="ECO:0007669"/>
    <property type="project" value="TreeGrafter"/>
</dbReference>
<evidence type="ECO:0000259" key="1">
    <source>
        <dbReference type="Pfam" id="PF00561"/>
    </source>
</evidence>
<dbReference type="OrthoDB" id="3210164at2"/>
<dbReference type="Proteomes" id="UP000249304">
    <property type="component" value="Unassembled WGS sequence"/>
</dbReference>
<dbReference type="PANTHER" id="PTHR43433">
    <property type="entry name" value="HYDROLASE, ALPHA/BETA FOLD FAMILY PROTEIN"/>
    <property type="match status" value="1"/>
</dbReference>
<evidence type="ECO:0000313" key="2">
    <source>
        <dbReference type="EMBL" id="PZG21752.1"/>
    </source>
</evidence>
<dbReference type="Pfam" id="PF00561">
    <property type="entry name" value="Abhydrolase_1"/>
    <property type="match status" value="1"/>
</dbReference>
<dbReference type="AlphaFoldDB" id="A0A2W2EC42"/>
<dbReference type="InterPro" id="IPR000073">
    <property type="entry name" value="AB_hydrolase_1"/>
</dbReference>
<name>A0A2W2EC42_9ACTN</name>
<dbReference type="PANTHER" id="PTHR43433:SF5">
    <property type="entry name" value="AB HYDROLASE-1 DOMAIN-CONTAINING PROTEIN"/>
    <property type="match status" value="1"/>
</dbReference>
<dbReference type="InterPro" id="IPR050471">
    <property type="entry name" value="AB_hydrolase"/>
</dbReference>
<dbReference type="RefSeq" id="WP_111176784.1">
    <property type="nucleotide sequence ID" value="NZ_POUD01000014.1"/>
</dbReference>
<feature type="domain" description="AB hydrolase-1" evidence="1">
    <location>
        <begin position="25"/>
        <end position="156"/>
    </location>
</feature>